<reference evidence="2" key="2">
    <citation type="submission" date="2022-06" db="EMBL/GenBank/DDBJ databases">
        <title>Xiashengella guii gen. nov. sp. nov., a bacterium isolated form anaerobic digestion tank.</title>
        <authorList>
            <person name="Huang H."/>
        </authorList>
    </citation>
    <scope>NUCLEOTIDE SEQUENCE</scope>
    <source>
        <strain evidence="2">Ai-910</strain>
    </source>
</reference>
<dbReference type="KEGG" id="alkq:M9189_10510"/>
<protein>
    <submittedName>
        <fullName evidence="2">Glycosyltransferase</fullName>
    </submittedName>
</protein>
<feature type="domain" description="Glycosyl transferase family 1" evidence="1">
    <location>
        <begin position="198"/>
        <end position="355"/>
    </location>
</feature>
<dbReference type="EMBL" id="CP098400">
    <property type="protein sequence ID" value="URW79285.1"/>
    <property type="molecule type" value="Genomic_DNA"/>
</dbReference>
<gene>
    <name evidence="2" type="ORF">M9189_10510</name>
</gene>
<dbReference type="SUPFAM" id="SSF53756">
    <property type="entry name" value="UDP-Glycosyltransferase/glycogen phosphorylase"/>
    <property type="match status" value="1"/>
</dbReference>
<dbReference type="PANTHER" id="PTHR12526">
    <property type="entry name" value="GLYCOSYLTRANSFERASE"/>
    <property type="match status" value="1"/>
</dbReference>
<accession>A0A9J6ZNL1</accession>
<dbReference type="Pfam" id="PF00534">
    <property type="entry name" value="Glycos_transf_1"/>
    <property type="match status" value="1"/>
</dbReference>
<dbReference type="Proteomes" id="UP001056426">
    <property type="component" value="Chromosome"/>
</dbReference>
<dbReference type="GO" id="GO:0016757">
    <property type="term" value="F:glycosyltransferase activity"/>
    <property type="evidence" value="ECO:0007669"/>
    <property type="project" value="InterPro"/>
</dbReference>
<dbReference type="RefSeq" id="WP_250723052.1">
    <property type="nucleotide sequence ID" value="NZ_CP098400.1"/>
</dbReference>
<dbReference type="CDD" id="cd03801">
    <property type="entry name" value="GT4_PimA-like"/>
    <property type="match status" value="1"/>
</dbReference>
<dbReference type="Gene3D" id="3.40.50.2000">
    <property type="entry name" value="Glycogen Phosphorylase B"/>
    <property type="match status" value="1"/>
</dbReference>
<organism evidence="2 3">
    <name type="scientific">Xiashengella succiniciproducens</name>
    <dbReference type="NCBI Taxonomy" id="2949635"/>
    <lineage>
        <taxon>Bacteria</taxon>
        <taxon>Pseudomonadati</taxon>
        <taxon>Bacteroidota</taxon>
        <taxon>Bacteroidia</taxon>
        <taxon>Marinilabiliales</taxon>
        <taxon>Marinilabiliaceae</taxon>
        <taxon>Xiashengella</taxon>
    </lineage>
</organism>
<dbReference type="AlphaFoldDB" id="A0A9J6ZNL1"/>
<evidence type="ECO:0000313" key="2">
    <source>
        <dbReference type="EMBL" id="URW79285.1"/>
    </source>
</evidence>
<evidence type="ECO:0000259" key="1">
    <source>
        <dbReference type="Pfam" id="PF00534"/>
    </source>
</evidence>
<keyword evidence="3" id="KW-1185">Reference proteome</keyword>
<dbReference type="InterPro" id="IPR001296">
    <property type="entry name" value="Glyco_trans_1"/>
</dbReference>
<name>A0A9J6ZNL1_9BACT</name>
<proteinExistence type="predicted"/>
<evidence type="ECO:0000313" key="3">
    <source>
        <dbReference type="Proteomes" id="UP001056426"/>
    </source>
</evidence>
<reference evidence="2" key="1">
    <citation type="submission" date="2022-05" db="EMBL/GenBank/DDBJ databases">
        <authorList>
            <person name="Sun X."/>
        </authorList>
    </citation>
    <scope>NUCLEOTIDE SEQUENCE</scope>
    <source>
        <strain evidence="2">Ai-910</strain>
    </source>
</reference>
<sequence>MIRFLIISPVIHKKDNKGIAAYTPYVREMNIWLKYVDHVRVIAPLSEKAPDPLETYYQHDSLSFCSVPAINFTRVGYLLYSLFVLPLVMLRIIRGMIWANHIHLRCPSNMGLLGVIAQIFFPHKIKTVKYANNWDPDSSQAATYRFQQHLLRNSLLTRKASVLVYGDWKEKSPNIVPFFTASYPRSKALPVDIRRIGPGKKEPLNLIFVGTLTGNKRPLECIKVLQILKDRGYLVKLDMFGDGAQRPMLEAYIAEYGLGNEVKLWGRQSPDTVESFFMKAHFLVFLSYSEGWPKVVAESMWWGCMPLTTDVSCVSQMLGGGARGVIVEPDASKVADVIEQFVSAPDTYTKACQAAMDWSRQYNLEHFEEEIVKLIEV</sequence>